<evidence type="ECO:0000313" key="2">
    <source>
        <dbReference type="Proteomes" id="UP000325577"/>
    </source>
</evidence>
<protein>
    <submittedName>
        <fullName evidence="1">Uncharacterized protein</fullName>
    </submittedName>
</protein>
<reference evidence="1 2" key="1">
    <citation type="submission" date="2019-09" db="EMBL/GenBank/DDBJ databases">
        <title>A chromosome-level genome assembly of the Chinese tupelo Nyssa sinensis.</title>
        <authorList>
            <person name="Yang X."/>
            <person name="Kang M."/>
            <person name="Yang Y."/>
            <person name="Xiong H."/>
            <person name="Wang M."/>
            <person name="Zhang Z."/>
            <person name="Wang Z."/>
            <person name="Wu H."/>
            <person name="Ma T."/>
            <person name="Liu J."/>
            <person name="Xi Z."/>
        </authorList>
    </citation>
    <scope>NUCLEOTIDE SEQUENCE [LARGE SCALE GENOMIC DNA]</scope>
    <source>
        <strain evidence="1">J267</strain>
        <tissue evidence="1">Leaf</tissue>
    </source>
</reference>
<dbReference type="AlphaFoldDB" id="A0A5J5B219"/>
<dbReference type="EMBL" id="CM018039">
    <property type="protein sequence ID" value="KAA8535912.1"/>
    <property type="molecule type" value="Genomic_DNA"/>
</dbReference>
<name>A0A5J5B219_9ASTE</name>
<keyword evidence="2" id="KW-1185">Reference proteome</keyword>
<dbReference type="OrthoDB" id="760044at2759"/>
<gene>
    <name evidence="1" type="ORF">F0562_028390</name>
</gene>
<proteinExistence type="predicted"/>
<dbReference type="PANTHER" id="PTHR35714">
    <property type="entry name" value="OS02G0715300 PROTEIN"/>
    <property type="match status" value="1"/>
</dbReference>
<accession>A0A5J5B219</accession>
<organism evidence="1 2">
    <name type="scientific">Nyssa sinensis</name>
    <dbReference type="NCBI Taxonomy" id="561372"/>
    <lineage>
        <taxon>Eukaryota</taxon>
        <taxon>Viridiplantae</taxon>
        <taxon>Streptophyta</taxon>
        <taxon>Embryophyta</taxon>
        <taxon>Tracheophyta</taxon>
        <taxon>Spermatophyta</taxon>
        <taxon>Magnoliopsida</taxon>
        <taxon>eudicotyledons</taxon>
        <taxon>Gunneridae</taxon>
        <taxon>Pentapetalae</taxon>
        <taxon>asterids</taxon>
        <taxon>Cornales</taxon>
        <taxon>Nyssaceae</taxon>
        <taxon>Nyssa</taxon>
    </lineage>
</organism>
<sequence length="185" mass="21427">MSWWWQLAMTLCSNSVKNEGPLISEDKMAQIDRILLGRAFTMSSIFQSFHRTTKQALPVSQPEQGLRRRLSYLSSSPAALRRSKSVSSMEEYAGSSIRKWWDWGWSWILSRKPTFARDLEMNGEETTVLGGHNKGSWRHVFYKVRSEVTRIVRSSDNVGLPQTFRYDSFNYSQNFDDGKRTTQGN</sequence>
<dbReference type="PANTHER" id="PTHR35714:SF1">
    <property type="entry name" value="OS02G0715300 PROTEIN"/>
    <property type="match status" value="1"/>
</dbReference>
<evidence type="ECO:0000313" key="1">
    <source>
        <dbReference type="EMBL" id="KAA8535912.1"/>
    </source>
</evidence>
<dbReference type="Proteomes" id="UP000325577">
    <property type="component" value="Linkage Group LG16"/>
</dbReference>